<keyword evidence="11" id="KW-1185">Reference proteome</keyword>
<dbReference type="EMBL" id="FWWW01000051">
    <property type="protein sequence ID" value="SMB88694.1"/>
    <property type="molecule type" value="Genomic_DNA"/>
</dbReference>
<dbReference type="FunFam" id="3.30.565.10:FF:000006">
    <property type="entry name" value="Sensor histidine kinase WalK"/>
    <property type="match status" value="1"/>
</dbReference>
<dbReference type="GO" id="GO:0016020">
    <property type="term" value="C:membrane"/>
    <property type="evidence" value="ECO:0007669"/>
    <property type="project" value="UniProtKB-SubCell"/>
</dbReference>
<dbReference type="Gene3D" id="3.30.565.10">
    <property type="entry name" value="Histidine kinase-like ATPase, C-terminal domain"/>
    <property type="match status" value="1"/>
</dbReference>
<evidence type="ECO:0000259" key="9">
    <source>
        <dbReference type="PROSITE" id="PS50885"/>
    </source>
</evidence>
<dbReference type="PANTHER" id="PTHR42878:SF15">
    <property type="entry name" value="BACTERIOPHYTOCHROME"/>
    <property type="match status" value="1"/>
</dbReference>
<dbReference type="EC" id="2.7.13.3" evidence="3"/>
<dbReference type="CDD" id="cd19410">
    <property type="entry name" value="HK9-like_sensor"/>
    <property type="match status" value="1"/>
</dbReference>
<keyword evidence="5" id="KW-0808">Transferase</keyword>
<dbReference type="GO" id="GO:0000156">
    <property type="term" value="F:phosphorelay response regulator activity"/>
    <property type="evidence" value="ECO:0007669"/>
    <property type="project" value="TreeGrafter"/>
</dbReference>
<dbReference type="PROSITE" id="PS50109">
    <property type="entry name" value="HIS_KIN"/>
    <property type="match status" value="1"/>
</dbReference>
<dbReference type="GO" id="GO:0007234">
    <property type="term" value="P:osmosensory signaling via phosphorelay pathway"/>
    <property type="evidence" value="ECO:0007669"/>
    <property type="project" value="TreeGrafter"/>
</dbReference>
<keyword evidence="7" id="KW-0472">Membrane</keyword>
<dbReference type="SMART" id="SM00304">
    <property type="entry name" value="HAMP"/>
    <property type="match status" value="1"/>
</dbReference>
<keyword evidence="7" id="KW-1133">Transmembrane helix</keyword>
<dbReference type="SMART" id="SM00387">
    <property type="entry name" value="HATPase_c"/>
    <property type="match status" value="1"/>
</dbReference>
<dbReference type="Pfam" id="PF00512">
    <property type="entry name" value="HisKA"/>
    <property type="match status" value="1"/>
</dbReference>
<dbReference type="InterPro" id="IPR004358">
    <property type="entry name" value="Sig_transdc_His_kin-like_C"/>
</dbReference>
<dbReference type="PRINTS" id="PR00344">
    <property type="entry name" value="BCTRLSENSOR"/>
</dbReference>
<evidence type="ECO:0000256" key="1">
    <source>
        <dbReference type="ARBA" id="ARBA00000085"/>
    </source>
</evidence>
<dbReference type="InterPro" id="IPR003594">
    <property type="entry name" value="HATPase_dom"/>
</dbReference>
<dbReference type="AlphaFoldDB" id="A0A1W1V6R6"/>
<keyword evidence="4" id="KW-0597">Phosphoprotein</keyword>
<dbReference type="GO" id="GO:0030295">
    <property type="term" value="F:protein kinase activator activity"/>
    <property type="evidence" value="ECO:0007669"/>
    <property type="project" value="TreeGrafter"/>
</dbReference>
<dbReference type="InterPro" id="IPR036097">
    <property type="entry name" value="HisK_dim/P_sf"/>
</dbReference>
<dbReference type="RefSeq" id="WP_084444299.1">
    <property type="nucleotide sequence ID" value="NZ_FWWW01000051.1"/>
</dbReference>
<dbReference type="Gene3D" id="1.10.287.130">
    <property type="match status" value="1"/>
</dbReference>
<reference evidence="10 11" key="1">
    <citation type="submission" date="2017-04" db="EMBL/GenBank/DDBJ databases">
        <authorList>
            <person name="Afonso C.L."/>
            <person name="Miller P.J."/>
            <person name="Scott M.A."/>
            <person name="Spackman E."/>
            <person name="Goraichik I."/>
            <person name="Dimitrov K.M."/>
            <person name="Suarez D.L."/>
            <person name="Swayne D.E."/>
        </authorList>
    </citation>
    <scope>NUCLEOTIDE SEQUENCE [LARGE SCALE GENOMIC DNA]</scope>
    <source>
        <strain evidence="10 11">DSM 11622</strain>
    </source>
</reference>
<dbReference type="GO" id="GO:0000155">
    <property type="term" value="F:phosphorelay sensor kinase activity"/>
    <property type="evidence" value="ECO:0007669"/>
    <property type="project" value="InterPro"/>
</dbReference>
<dbReference type="SUPFAM" id="SSF55874">
    <property type="entry name" value="ATPase domain of HSP90 chaperone/DNA topoisomerase II/histidine kinase"/>
    <property type="match status" value="1"/>
</dbReference>
<dbReference type="InterPro" id="IPR036890">
    <property type="entry name" value="HATPase_C_sf"/>
</dbReference>
<protein>
    <recommendedName>
        <fullName evidence="3">histidine kinase</fullName>
        <ecNumber evidence="3">2.7.13.3</ecNumber>
    </recommendedName>
</protein>
<dbReference type="Proteomes" id="UP000192266">
    <property type="component" value="Unassembled WGS sequence"/>
</dbReference>
<evidence type="ECO:0000313" key="10">
    <source>
        <dbReference type="EMBL" id="SMB88694.1"/>
    </source>
</evidence>
<evidence type="ECO:0000256" key="3">
    <source>
        <dbReference type="ARBA" id="ARBA00012438"/>
    </source>
</evidence>
<dbReference type="InterPro" id="IPR003660">
    <property type="entry name" value="HAMP_dom"/>
</dbReference>
<evidence type="ECO:0000259" key="8">
    <source>
        <dbReference type="PROSITE" id="PS50109"/>
    </source>
</evidence>
<name>A0A1W1V6R6_9BACT</name>
<feature type="transmembrane region" description="Helical" evidence="7">
    <location>
        <begin position="178"/>
        <end position="197"/>
    </location>
</feature>
<dbReference type="InterPro" id="IPR007891">
    <property type="entry name" value="CHASE3"/>
</dbReference>
<keyword evidence="6 10" id="KW-0418">Kinase</keyword>
<dbReference type="SUPFAM" id="SSF47384">
    <property type="entry name" value="Homodimeric domain of signal transducing histidine kinase"/>
    <property type="match status" value="1"/>
</dbReference>
<accession>A0A1W1V6R6</accession>
<dbReference type="PROSITE" id="PS50885">
    <property type="entry name" value="HAMP"/>
    <property type="match status" value="1"/>
</dbReference>
<dbReference type="SMART" id="SM00388">
    <property type="entry name" value="HisKA"/>
    <property type="match status" value="1"/>
</dbReference>
<dbReference type="OrthoDB" id="9766459at2"/>
<organism evidence="10 11">
    <name type="scientific">Hymenobacter roseosalivarius DSM 11622</name>
    <dbReference type="NCBI Taxonomy" id="645990"/>
    <lineage>
        <taxon>Bacteria</taxon>
        <taxon>Pseudomonadati</taxon>
        <taxon>Bacteroidota</taxon>
        <taxon>Cytophagia</taxon>
        <taxon>Cytophagales</taxon>
        <taxon>Hymenobacteraceae</taxon>
        <taxon>Hymenobacter</taxon>
    </lineage>
</organism>
<dbReference type="InterPro" id="IPR005467">
    <property type="entry name" value="His_kinase_dom"/>
</dbReference>
<evidence type="ECO:0000256" key="4">
    <source>
        <dbReference type="ARBA" id="ARBA00022553"/>
    </source>
</evidence>
<evidence type="ECO:0000256" key="2">
    <source>
        <dbReference type="ARBA" id="ARBA00004370"/>
    </source>
</evidence>
<feature type="domain" description="Histidine kinase" evidence="8">
    <location>
        <begin position="286"/>
        <end position="496"/>
    </location>
</feature>
<dbReference type="Pfam" id="PF05227">
    <property type="entry name" value="CHASE3"/>
    <property type="match status" value="1"/>
</dbReference>
<dbReference type="Gene3D" id="1.10.8.500">
    <property type="entry name" value="HAMP domain in histidine kinase"/>
    <property type="match status" value="1"/>
</dbReference>
<dbReference type="STRING" id="645990.SAMN00120144_3462"/>
<comment type="catalytic activity">
    <reaction evidence="1">
        <text>ATP + protein L-histidine = ADP + protein N-phospho-L-histidine.</text>
        <dbReference type="EC" id="2.7.13.3"/>
    </reaction>
</comment>
<dbReference type="CDD" id="cd00082">
    <property type="entry name" value="HisKA"/>
    <property type="match status" value="1"/>
</dbReference>
<feature type="domain" description="HAMP" evidence="9">
    <location>
        <begin position="219"/>
        <end position="271"/>
    </location>
</feature>
<evidence type="ECO:0000256" key="6">
    <source>
        <dbReference type="ARBA" id="ARBA00022777"/>
    </source>
</evidence>
<evidence type="ECO:0000256" key="5">
    <source>
        <dbReference type="ARBA" id="ARBA00022679"/>
    </source>
</evidence>
<dbReference type="PANTHER" id="PTHR42878">
    <property type="entry name" value="TWO-COMPONENT HISTIDINE KINASE"/>
    <property type="match status" value="1"/>
</dbReference>
<evidence type="ECO:0000313" key="11">
    <source>
        <dbReference type="Proteomes" id="UP000192266"/>
    </source>
</evidence>
<dbReference type="Pfam" id="PF02518">
    <property type="entry name" value="HATPase_c"/>
    <property type="match status" value="1"/>
</dbReference>
<proteinExistence type="predicted"/>
<dbReference type="Pfam" id="PF00672">
    <property type="entry name" value="HAMP"/>
    <property type="match status" value="1"/>
</dbReference>
<sequence length="510" mass="58170">MRLNLNTKIRLGFGIALIVLLLTSLLAYLSIQQVAYYTNRVEHTYRVLQHTTNLRSQMRDAQGAIRGYLLLGDKSYLNNYDDLLNGVRDDYEGLRHLTIDNPDHQRRLDTLGSFMAQEVLLLDAWRQRPPSPYAARDLVRGDRRLLEQIRAIITRIKDSEDLLLHQRTRYRDIWERTAPLAIIGSAVLAILIVLRLFSRIVRELKEKERLQAELAAVNRDTTQRIQLIENLAEQVVLGDYKVKIRDKEQDSLGKLAGSLNRMTQTLDQNFEALNKRNLELDQFAYVTSHDLKAPLRGIGTLVKWMEDELSHELSAQMREYLAMLKGRLTRLDDLINGLLAYARAGRTQPVPEEVEVRELVAEVAEMVVPQEFTLDLPPSLPPFLTDRLSLQQVFTNLLSNAIKHHHSGQGHLIIGAQELKKEYEFSVTDDGPGIAPEYHEKIFQIFQTLRDRNTAESTGIGLSIVRKIIEEHKGSIRVQSVPGQGATFVFTWPKALMPVSLVTTPVTIPL</sequence>
<dbReference type="GO" id="GO:0005524">
    <property type="term" value="F:ATP binding"/>
    <property type="evidence" value="ECO:0007669"/>
    <property type="project" value="UniProtKB-KW"/>
</dbReference>
<evidence type="ECO:0000256" key="7">
    <source>
        <dbReference type="SAM" id="Phobius"/>
    </source>
</evidence>
<comment type="subcellular location">
    <subcellularLocation>
        <location evidence="2">Membrane</location>
    </subcellularLocation>
</comment>
<gene>
    <name evidence="10" type="ORF">SAMN00120144_3462</name>
</gene>
<dbReference type="InterPro" id="IPR003661">
    <property type="entry name" value="HisK_dim/P_dom"/>
</dbReference>
<dbReference type="CDD" id="cd06225">
    <property type="entry name" value="HAMP"/>
    <property type="match status" value="1"/>
</dbReference>
<dbReference type="InterPro" id="IPR050351">
    <property type="entry name" value="BphY/WalK/GraS-like"/>
</dbReference>
<keyword evidence="7" id="KW-0812">Transmembrane</keyword>